<proteinExistence type="predicted"/>
<gene>
    <name evidence="1" type="ORF">MSSD14B_35610</name>
</gene>
<sequence length="169" mass="19188">MLRDVGVVSLSSNPADILMWSHYADFHKGFVVGFRIGVEGLVAEDLKKHGFHLLPYKVEYTSKRPMVNLGSDSKSDQMKKILLTKSEHWKYEAEQRVIDIDRGPGIHAYDRDRTLNCVIAGMRMSDGDFEVLKQAVADLNEFPTLAHVKLFRAKASRTNFEVEIPGFPH</sequence>
<organism evidence="1 2">
    <name type="scientific">Marinobacter salsuginis</name>
    <dbReference type="NCBI Taxonomy" id="418719"/>
    <lineage>
        <taxon>Bacteria</taxon>
        <taxon>Pseudomonadati</taxon>
        <taxon>Pseudomonadota</taxon>
        <taxon>Gammaproteobacteria</taxon>
        <taxon>Pseudomonadales</taxon>
        <taxon>Marinobacteraceae</taxon>
        <taxon>Marinobacter</taxon>
    </lineage>
</organism>
<dbReference type="Proteomes" id="UP000387223">
    <property type="component" value="Unassembled WGS sequence"/>
</dbReference>
<name>A0A5M3Q3V8_9GAMM</name>
<accession>A0A5M3Q3V8</accession>
<dbReference type="InterPro" id="IPR021352">
    <property type="entry name" value="DUF2971"/>
</dbReference>
<dbReference type="AlphaFoldDB" id="A0A5M3Q3V8"/>
<evidence type="ECO:0000313" key="2">
    <source>
        <dbReference type="Proteomes" id="UP000387223"/>
    </source>
</evidence>
<protein>
    <recommendedName>
        <fullName evidence="3">DUF2971 domain-containing protein</fullName>
    </recommendedName>
</protein>
<evidence type="ECO:0008006" key="3">
    <source>
        <dbReference type="Google" id="ProtNLM"/>
    </source>
</evidence>
<dbReference type="EMBL" id="BGZI01000029">
    <property type="protein sequence ID" value="GBO89893.1"/>
    <property type="molecule type" value="Genomic_DNA"/>
</dbReference>
<evidence type="ECO:0000313" key="1">
    <source>
        <dbReference type="EMBL" id="GBO89893.1"/>
    </source>
</evidence>
<dbReference type="Pfam" id="PF11185">
    <property type="entry name" value="DUF2971"/>
    <property type="match status" value="1"/>
</dbReference>
<reference evidence="1 2" key="1">
    <citation type="journal article" date="2019" name="J. Gen. Appl. Microbiol.">
        <title>Aerobic degradation of cis-dichloroethene by the marine bacterium Marinobacter salsuginis strain 5N-3.</title>
        <authorList>
            <person name="Inoue Y."/>
            <person name="Fukunaga Y."/>
            <person name="Katsumata H."/>
            <person name="Ohji S."/>
            <person name="Hosoyama A."/>
            <person name="Mori K."/>
            <person name="Ando K."/>
        </authorList>
    </citation>
    <scope>NUCLEOTIDE SEQUENCE [LARGE SCALE GENOMIC DNA]</scope>
    <source>
        <strain evidence="1 2">NBRC 109114</strain>
    </source>
</reference>
<comment type="caution">
    <text evidence="1">The sequence shown here is derived from an EMBL/GenBank/DDBJ whole genome shotgun (WGS) entry which is preliminary data.</text>
</comment>